<dbReference type="AlphaFoldDB" id="A0A1M5LKQ5"/>
<dbReference type="InterPro" id="IPR045232">
    <property type="entry name" value="FAM234"/>
</dbReference>
<keyword evidence="2" id="KW-0812">Transmembrane</keyword>
<evidence type="ECO:0000259" key="5">
    <source>
        <dbReference type="Pfam" id="PF13360"/>
    </source>
</evidence>
<dbReference type="RefSeq" id="WP_084137926.1">
    <property type="nucleotide sequence ID" value="NZ_FQWQ01000001.1"/>
</dbReference>
<evidence type="ECO:0000256" key="3">
    <source>
        <dbReference type="ARBA" id="ARBA00022989"/>
    </source>
</evidence>
<feature type="domain" description="Pyrrolo-quinoline quinone repeat" evidence="5">
    <location>
        <begin position="58"/>
        <end position="209"/>
    </location>
</feature>
<dbReference type="EMBL" id="FQWQ01000001">
    <property type="protein sequence ID" value="SHG64943.1"/>
    <property type="molecule type" value="Genomic_DNA"/>
</dbReference>
<reference evidence="6 7" key="1">
    <citation type="submission" date="2016-11" db="EMBL/GenBank/DDBJ databases">
        <authorList>
            <person name="Jaros S."/>
            <person name="Januszkiewicz K."/>
            <person name="Wedrychowicz H."/>
        </authorList>
    </citation>
    <scope>NUCLEOTIDE SEQUENCE [LARGE SCALE GENOMIC DNA]</scope>
    <source>
        <strain evidence="6 7">DSM 24574</strain>
    </source>
</reference>
<dbReference type="Proteomes" id="UP000184212">
    <property type="component" value="Unassembled WGS sequence"/>
</dbReference>
<gene>
    <name evidence="6" type="ORF">SAMN04488109_1237</name>
</gene>
<dbReference type="PANTHER" id="PTHR21419">
    <property type="match status" value="1"/>
</dbReference>
<dbReference type="Gene3D" id="2.140.10.10">
    <property type="entry name" value="Quinoprotein alcohol dehydrogenase-like superfamily"/>
    <property type="match status" value="1"/>
</dbReference>
<proteinExistence type="predicted"/>
<comment type="subcellular location">
    <subcellularLocation>
        <location evidence="1">Membrane</location>
        <topology evidence="1">Single-pass membrane protein</topology>
    </subcellularLocation>
</comment>
<protein>
    <submittedName>
        <fullName evidence="6">PQQ enzyme repeat-containing protein</fullName>
    </submittedName>
</protein>
<keyword evidence="4" id="KW-0472">Membrane</keyword>
<dbReference type="InterPro" id="IPR028994">
    <property type="entry name" value="Integrin_alpha_N"/>
</dbReference>
<name>A0A1M5LKQ5_9BACT</name>
<dbReference type="PANTHER" id="PTHR21419:SF30">
    <property type="entry name" value="IG-LIKE DOMAIN-CONTAINING PROTEIN"/>
    <property type="match status" value="1"/>
</dbReference>
<dbReference type="STRING" id="947013.SAMN04488109_1237"/>
<dbReference type="InterPro" id="IPR002372">
    <property type="entry name" value="PQQ_rpt_dom"/>
</dbReference>
<evidence type="ECO:0000256" key="1">
    <source>
        <dbReference type="ARBA" id="ARBA00004167"/>
    </source>
</evidence>
<accession>A0A1M5LKQ5</accession>
<dbReference type="SUPFAM" id="SSF69318">
    <property type="entry name" value="Integrin alpha N-terminal domain"/>
    <property type="match status" value="1"/>
</dbReference>
<evidence type="ECO:0000256" key="2">
    <source>
        <dbReference type="ARBA" id="ARBA00022692"/>
    </source>
</evidence>
<evidence type="ECO:0000256" key="4">
    <source>
        <dbReference type="ARBA" id="ARBA00023136"/>
    </source>
</evidence>
<dbReference type="Gene3D" id="2.130.10.130">
    <property type="entry name" value="Integrin alpha, N-terminal"/>
    <property type="match status" value="1"/>
</dbReference>
<dbReference type="PROSITE" id="PS51257">
    <property type="entry name" value="PROKAR_LIPOPROTEIN"/>
    <property type="match status" value="1"/>
</dbReference>
<dbReference type="Pfam" id="PF13360">
    <property type="entry name" value="PQQ_2"/>
    <property type="match status" value="1"/>
</dbReference>
<dbReference type="GO" id="GO:0016020">
    <property type="term" value="C:membrane"/>
    <property type="evidence" value="ECO:0007669"/>
    <property type="project" value="UniProtKB-SubCell"/>
</dbReference>
<sequence length="511" mass="55137">MPRVPGVCFRPLCCYGFAVVMSCLLMGCGRRKSEVVWTKDIGTIGSQSSPRAADLDGDGVLDLVMGAGKNEFQKSDHGIIALNGKTGELLWKQTATDQVYGSATFCDINADGTPDIFIGGRSPHLKALDGKTGSMLWEYHVADHAQDSILKYARFNFNNSVLVPDQNDDGIRDLLTVNGGNAAAAPDTEKDRYPGVLMLFDSKTGNILAADTMPDGKESYMSPVCFSQPGSNDLTLIFGTGGETINGHLYAGHLQDLLQHRLANATPIATETGHGFIAPPSIADINADGYRDIVAITHGSTIVAIDGKTLQPLWTQSVKGTECSNSFAVGYFTDDEVPDFFTFVSRGQWPNSAGSRQVLIDGKTGAIAYTDSIGCTGFSSPVVYDLNRDGRDEVIISVNEFDCALGFAGKTPPVMENKLIAIDFSKSAVQVIDQTKGFKNIFSTPWIGDLDGDGYLDIVHCQYYHHGDLLLFLGTRIKRIATPIRVKTPVRWGAYMGTFGDGIFDGDHITP</sequence>
<evidence type="ECO:0000313" key="7">
    <source>
        <dbReference type="Proteomes" id="UP000184212"/>
    </source>
</evidence>
<keyword evidence="3" id="KW-1133">Transmembrane helix</keyword>
<keyword evidence="7" id="KW-1185">Reference proteome</keyword>
<organism evidence="6 7">
    <name type="scientific">Chryseolinea serpens</name>
    <dbReference type="NCBI Taxonomy" id="947013"/>
    <lineage>
        <taxon>Bacteria</taxon>
        <taxon>Pseudomonadati</taxon>
        <taxon>Bacteroidota</taxon>
        <taxon>Cytophagia</taxon>
        <taxon>Cytophagales</taxon>
        <taxon>Fulvivirgaceae</taxon>
        <taxon>Chryseolinea</taxon>
    </lineage>
</organism>
<evidence type="ECO:0000313" key="6">
    <source>
        <dbReference type="EMBL" id="SHG64943.1"/>
    </source>
</evidence>